<dbReference type="InterPro" id="IPR014710">
    <property type="entry name" value="RmlC-like_jellyroll"/>
</dbReference>
<name>A0ABV6CYZ8_9SPHN</name>
<dbReference type="RefSeq" id="WP_379488336.1">
    <property type="nucleotide sequence ID" value="NZ_JBHLWK010000018.1"/>
</dbReference>
<evidence type="ECO:0000313" key="2">
    <source>
        <dbReference type="EMBL" id="MFC0205605.1"/>
    </source>
</evidence>
<dbReference type="InterPro" id="IPR013096">
    <property type="entry name" value="Cupin_2"/>
</dbReference>
<dbReference type="PANTHER" id="PTHR36156:SF2">
    <property type="entry name" value="CUPIN TYPE-2 DOMAIN-CONTAINING PROTEIN"/>
    <property type="match status" value="1"/>
</dbReference>
<protein>
    <submittedName>
        <fullName evidence="2">Cupin domain-containing protein</fullName>
    </submittedName>
</protein>
<dbReference type="Gene3D" id="2.60.120.10">
    <property type="entry name" value="Jelly Rolls"/>
    <property type="match status" value="1"/>
</dbReference>
<evidence type="ECO:0000313" key="3">
    <source>
        <dbReference type="Proteomes" id="UP001589798"/>
    </source>
</evidence>
<dbReference type="EMBL" id="JBHLWK010000018">
    <property type="protein sequence ID" value="MFC0205605.1"/>
    <property type="molecule type" value="Genomic_DNA"/>
</dbReference>
<proteinExistence type="predicted"/>
<dbReference type="InterPro" id="IPR011051">
    <property type="entry name" value="RmlC_Cupin_sf"/>
</dbReference>
<organism evidence="2 3">
    <name type="scientific">Novosphingobium soli</name>
    <dbReference type="NCBI Taxonomy" id="574956"/>
    <lineage>
        <taxon>Bacteria</taxon>
        <taxon>Pseudomonadati</taxon>
        <taxon>Pseudomonadota</taxon>
        <taxon>Alphaproteobacteria</taxon>
        <taxon>Sphingomonadales</taxon>
        <taxon>Sphingomonadaceae</taxon>
        <taxon>Novosphingobium</taxon>
    </lineage>
</organism>
<accession>A0ABV6CYZ8</accession>
<dbReference type="SUPFAM" id="SSF51182">
    <property type="entry name" value="RmlC-like cupins"/>
    <property type="match status" value="1"/>
</dbReference>
<dbReference type="Proteomes" id="UP001589798">
    <property type="component" value="Unassembled WGS sequence"/>
</dbReference>
<keyword evidence="3" id="KW-1185">Reference proteome</keyword>
<evidence type="ECO:0000259" key="1">
    <source>
        <dbReference type="Pfam" id="PF07883"/>
    </source>
</evidence>
<dbReference type="Pfam" id="PF07883">
    <property type="entry name" value="Cupin_2"/>
    <property type="match status" value="1"/>
</dbReference>
<reference evidence="2 3" key="1">
    <citation type="submission" date="2024-09" db="EMBL/GenBank/DDBJ databases">
        <authorList>
            <person name="Sun Q."/>
            <person name="Mori K."/>
        </authorList>
    </citation>
    <scope>NUCLEOTIDE SEQUENCE [LARGE SCALE GENOMIC DNA]</scope>
    <source>
        <strain evidence="2 3">CCM 7706</strain>
    </source>
</reference>
<sequence>MAQAQYRRVVAGLGQDGRSCVVSDDAVDALALGNIAIAQVWSGACEARVDSAAPLAASTGPFRFEQLAEPRYAFMVADYAPGLGREDPGLHFTDTTDHFHVVAGEVVLVLEADEVVLRAGDSGVCRGVVHGWRNDAHAPARVVTFVLPASPAVPS</sequence>
<feature type="domain" description="Cupin type-2" evidence="1">
    <location>
        <begin position="87"/>
        <end position="144"/>
    </location>
</feature>
<comment type="caution">
    <text evidence="2">The sequence shown here is derived from an EMBL/GenBank/DDBJ whole genome shotgun (WGS) entry which is preliminary data.</text>
</comment>
<gene>
    <name evidence="2" type="ORF">ACFFJC_15170</name>
</gene>
<dbReference type="InterPro" id="IPR047142">
    <property type="entry name" value="OryJ/VirC-like"/>
</dbReference>
<dbReference type="PANTHER" id="PTHR36156">
    <property type="entry name" value="SLR2101 PROTEIN"/>
    <property type="match status" value="1"/>
</dbReference>